<dbReference type="EMBL" id="UOEQ01000085">
    <property type="protein sequence ID" value="VAW16053.1"/>
    <property type="molecule type" value="Genomic_DNA"/>
</dbReference>
<dbReference type="PANTHER" id="PTHR42901:SF1">
    <property type="entry name" value="ALCOHOL DEHYDROGENASE"/>
    <property type="match status" value="1"/>
</dbReference>
<dbReference type="InterPro" id="IPR020904">
    <property type="entry name" value="Sc_DH/Rdtase_CS"/>
</dbReference>
<comment type="similarity">
    <text evidence="1">Belongs to the short-chain dehydrogenases/reductases (SDR) family.</text>
</comment>
<name>A0A3B0TIQ1_9ZZZZ</name>
<dbReference type="EC" id="1.1.1.298" evidence="3"/>
<dbReference type="InterPro" id="IPR002347">
    <property type="entry name" value="SDR_fam"/>
</dbReference>
<reference evidence="3" key="1">
    <citation type="submission" date="2018-06" db="EMBL/GenBank/DDBJ databases">
        <authorList>
            <person name="Zhirakovskaya E."/>
        </authorList>
    </citation>
    <scope>NUCLEOTIDE SEQUENCE</scope>
</reference>
<protein>
    <submittedName>
        <fullName evidence="3">3-hydroxypropionate dehydrogenase</fullName>
        <ecNumber evidence="3">1.1.1.298</ecNumber>
    </submittedName>
</protein>
<accession>A0A3B0TIQ1</accession>
<dbReference type="FunFam" id="3.40.50.720:FF:000047">
    <property type="entry name" value="NADP-dependent L-serine/L-allo-threonine dehydrogenase"/>
    <property type="match status" value="1"/>
</dbReference>
<dbReference type="AlphaFoldDB" id="A0A3B0TIQ1"/>
<dbReference type="GO" id="GO:0035527">
    <property type="term" value="F:3-hydroxypropionate dehydrogenase (NADP+) activity"/>
    <property type="evidence" value="ECO:0007669"/>
    <property type="project" value="UniProtKB-EC"/>
</dbReference>
<gene>
    <name evidence="3" type="ORF">MNBD_ALPHA11-776</name>
</gene>
<dbReference type="Gene3D" id="3.40.50.720">
    <property type="entry name" value="NAD(P)-binding Rossmann-like Domain"/>
    <property type="match status" value="1"/>
</dbReference>
<dbReference type="PANTHER" id="PTHR42901">
    <property type="entry name" value="ALCOHOL DEHYDROGENASE"/>
    <property type="match status" value="1"/>
</dbReference>
<organism evidence="3">
    <name type="scientific">hydrothermal vent metagenome</name>
    <dbReference type="NCBI Taxonomy" id="652676"/>
    <lineage>
        <taxon>unclassified sequences</taxon>
        <taxon>metagenomes</taxon>
        <taxon>ecological metagenomes</taxon>
    </lineage>
</organism>
<dbReference type="SUPFAM" id="SSF51735">
    <property type="entry name" value="NAD(P)-binding Rossmann-fold domains"/>
    <property type="match status" value="1"/>
</dbReference>
<sequence length="203" mass="22257">MADPVIMITGATSGFGEATARLFAKNGWKVIATGRRKERLDELKNTCPDGTIYPMQMDLMDHESIIAGVKNIPDEFRPVKCLFNNGGLALGSKPIPDAPLKDWRIMVETNIMGLVHTTQELIPMLKQAGRGASIINVGSIAGRYPYPGGNVYGSSKAFVRQFSYELRTDLAGSDIRVTSFEPGMAKSEFMKVRSYGDGYAKEK</sequence>
<dbReference type="PRINTS" id="PR00081">
    <property type="entry name" value="GDHRDH"/>
</dbReference>
<evidence type="ECO:0000256" key="1">
    <source>
        <dbReference type="ARBA" id="ARBA00006484"/>
    </source>
</evidence>
<evidence type="ECO:0000313" key="3">
    <source>
        <dbReference type="EMBL" id="VAW16053.1"/>
    </source>
</evidence>
<dbReference type="Pfam" id="PF00106">
    <property type="entry name" value="adh_short"/>
    <property type="match status" value="1"/>
</dbReference>
<dbReference type="InterPro" id="IPR036291">
    <property type="entry name" value="NAD(P)-bd_dom_sf"/>
</dbReference>
<dbReference type="PROSITE" id="PS00061">
    <property type="entry name" value="ADH_SHORT"/>
    <property type="match status" value="1"/>
</dbReference>
<keyword evidence="2 3" id="KW-0560">Oxidoreductase</keyword>
<proteinExistence type="inferred from homology"/>
<evidence type="ECO:0000256" key="2">
    <source>
        <dbReference type="ARBA" id="ARBA00023002"/>
    </source>
</evidence>